<dbReference type="Pfam" id="PF05651">
    <property type="entry name" value="Diacid_rec"/>
    <property type="match status" value="1"/>
</dbReference>
<dbReference type="InterPro" id="IPR051448">
    <property type="entry name" value="CdaR-like_regulators"/>
</dbReference>
<evidence type="ECO:0000259" key="4">
    <source>
        <dbReference type="Pfam" id="PF17853"/>
    </source>
</evidence>
<dbReference type="SUPFAM" id="SSF46689">
    <property type="entry name" value="Homeodomain-like"/>
    <property type="match status" value="1"/>
</dbReference>
<reference evidence="5 6" key="1">
    <citation type="submission" date="2021-03" db="EMBL/GenBank/DDBJ databases">
        <title>Antimicrobial resistance genes in bacteria isolated from Japanese honey, and their potential for conferring macrolide and lincosamide resistance in the American foulbrood pathogen Paenibacillus larvae.</title>
        <authorList>
            <person name="Okamoto M."/>
            <person name="Kumagai M."/>
            <person name="Kanamori H."/>
            <person name="Takamatsu D."/>
        </authorList>
    </citation>
    <scope>NUCLEOTIDE SEQUENCE [LARGE SCALE GENOMIC DNA]</scope>
    <source>
        <strain evidence="5 6">J1TS3</strain>
    </source>
</reference>
<dbReference type="EMBL" id="BOQT01000002">
    <property type="protein sequence ID" value="GIN19449.1"/>
    <property type="molecule type" value="Genomic_DNA"/>
</dbReference>
<evidence type="ECO:0000259" key="3">
    <source>
        <dbReference type="Pfam" id="PF13556"/>
    </source>
</evidence>
<dbReference type="Proteomes" id="UP000680279">
    <property type="component" value="Unassembled WGS sequence"/>
</dbReference>
<proteinExistence type="inferred from homology"/>
<sequence>MKLFEQVAQPLVEQTSSLLGISLSITDEKGIIIGSDNKERIGTLHPVSSRVIEEGREVVFTKEQVDNLENVLPGIAAPIWFDHKVIGVLGIVGEPENVRRYVKFIRSHIEMFLRESFRTESELVQMKTTELFVQHLIHYRDWKDTSKLEEYCQLLGVHFNRPRVCLLIHVPALGELSSQEDPPLTQLQSLISHLFRESNEDIVCPVTQDQWAVFKLVDSKDEPKLKRTCDDAVSKLTAFLDREGVRGGVTIAYGKSYTGLEGAARSYQQAKKATKAGLRSDPEERVYSFDSWSILPDIFLEDIDLRFLEMFADDIRNIWEFPESDMLIETFIAYCESSMNVSKAARNLYIHRNTLMYRLNKISELSRIDPQSFEQCMVLYIALKKRERNPLFMKGSGKGLL</sequence>
<keyword evidence="6" id="KW-1185">Reference proteome</keyword>
<dbReference type="PANTHER" id="PTHR33744:SF15">
    <property type="entry name" value="CARBOHYDRATE DIACID REGULATOR"/>
    <property type="match status" value="1"/>
</dbReference>
<comment type="caution">
    <text evidence="5">The sequence shown here is derived from an EMBL/GenBank/DDBJ whole genome shotgun (WGS) entry which is preliminary data.</text>
</comment>
<feature type="domain" description="Putative sugar diacid recognition" evidence="2">
    <location>
        <begin position="5"/>
        <end position="136"/>
    </location>
</feature>
<evidence type="ECO:0000313" key="5">
    <source>
        <dbReference type="EMBL" id="GIN19449.1"/>
    </source>
</evidence>
<dbReference type="InterPro" id="IPR008599">
    <property type="entry name" value="Diacid_rec"/>
</dbReference>
<comment type="similarity">
    <text evidence="1">Belongs to the CdaR family.</text>
</comment>
<evidence type="ECO:0000259" key="2">
    <source>
        <dbReference type="Pfam" id="PF05651"/>
    </source>
</evidence>
<dbReference type="PANTHER" id="PTHR33744">
    <property type="entry name" value="CARBOHYDRATE DIACID REGULATOR"/>
    <property type="match status" value="1"/>
</dbReference>
<organism evidence="5 6">
    <name type="scientific">Siminovitchia fordii</name>
    <dbReference type="NCBI Taxonomy" id="254759"/>
    <lineage>
        <taxon>Bacteria</taxon>
        <taxon>Bacillati</taxon>
        <taxon>Bacillota</taxon>
        <taxon>Bacilli</taxon>
        <taxon>Bacillales</taxon>
        <taxon>Bacillaceae</taxon>
        <taxon>Siminovitchia</taxon>
    </lineage>
</organism>
<evidence type="ECO:0000313" key="6">
    <source>
        <dbReference type="Proteomes" id="UP000680279"/>
    </source>
</evidence>
<feature type="domain" description="PucR C-terminal helix-turn-helix" evidence="3">
    <location>
        <begin position="327"/>
        <end position="384"/>
    </location>
</feature>
<accession>A0ABQ4K112</accession>
<protein>
    <submittedName>
        <fullName evidence="5">CdaR family transcriptional regulator</fullName>
    </submittedName>
</protein>
<dbReference type="InterPro" id="IPR025736">
    <property type="entry name" value="PucR_C-HTH_dom"/>
</dbReference>
<dbReference type="InterPro" id="IPR042070">
    <property type="entry name" value="PucR_C-HTH_sf"/>
</dbReference>
<dbReference type="Pfam" id="PF13556">
    <property type="entry name" value="HTH_30"/>
    <property type="match status" value="1"/>
</dbReference>
<evidence type="ECO:0000256" key="1">
    <source>
        <dbReference type="ARBA" id="ARBA00006754"/>
    </source>
</evidence>
<dbReference type="Gene3D" id="1.10.10.2840">
    <property type="entry name" value="PucR C-terminal helix-turn-helix domain"/>
    <property type="match status" value="1"/>
</dbReference>
<name>A0ABQ4K112_9BACI</name>
<dbReference type="RefSeq" id="WP_212962083.1">
    <property type="nucleotide sequence ID" value="NZ_BOQT01000002.1"/>
</dbReference>
<dbReference type="InterPro" id="IPR041522">
    <property type="entry name" value="CdaR_GGDEF"/>
</dbReference>
<dbReference type="Pfam" id="PF17853">
    <property type="entry name" value="GGDEF_2"/>
    <property type="match status" value="1"/>
</dbReference>
<feature type="domain" description="CdaR GGDEF-like" evidence="4">
    <location>
        <begin position="146"/>
        <end position="274"/>
    </location>
</feature>
<dbReference type="InterPro" id="IPR009057">
    <property type="entry name" value="Homeodomain-like_sf"/>
</dbReference>
<gene>
    <name evidence="5" type="ORF">J1TS3_05830</name>
</gene>